<comment type="similarity">
    <text evidence="1 4">Belongs to the glycosyl hydrolase 26 family.</text>
</comment>
<feature type="signal peptide" evidence="5">
    <location>
        <begin position="1"/>
        <end position="23"/>
    </location>
</feature>
<sequence>MNRAALCFVFLVFVLRVMGQESASITKTQKTTVYDAEDKGSVTAGNLSAGKFYRFSRKPDQIYPDTMPCRWSDGTKLTDEIISPGGDLKRDAGVAWKGRTAVEIVIDLGRLQTLETIRVNGTIQNQLNVLAPDKVTVFVKQTERDKWKSFEGHNGPNERMQADVNSFNILLKGDGVKSRYVKLLIKPSSRKVQGGVMLMLDEISLLGKIKNTWRSVPANGCFHGAFPTSVGYSKEELAGRKGMVIDLFEKQVGKQLSMVLWYQGMAKGRGFSEIQQLREKYLKENYNGIRHLSVGWLPKELKPIATGAYDDFFADYFKDSVDPAVLKDMDDPIWIRPMNEFNGGWVPYGLDPVTFVKAWRRMYNIAEQLGAAAHHIFVWSPNYLSFPDKDWNKMEKYYPGDQYVDWVGISSYPPGKKAAKSEAMRYPLENIAEAYDKYAHYKPFMISEGGFSADIDPVRWVREWFEFKTKRPNVKAVIWENHNDRVISRSDEALKLYREMVQDEYWLAN</sequence>
<feature type="chain" id="PRO_5013252666" evidence="5">
    <location>
        <begin position="24"/>
        <end position="509"/>
    </location>
</feature>
<evidence type="ECO:0000256" key="4">
    <source>
        <dbReference type="PROSITE-ProRule" id="PRU01100"/>
    </source>
</evidence>
<dbReference type="STRING" id="475255.SAMN04488101_11779"/>
<dbReference type="PANTHER" id="PTHR40079:SF4">
    <property type="entry name" value="GH26 DOMAIN-CONTAINING PROTEIN-RELATED"/>
    <property type="match status" value="1"/>
</dbReference>
<evidence type="ECO:0000313" key="7">
    <source>
        <dbReference type="EMBL" id="SMD14418.1"/>
    </source>
</evidence>
<dbReference type="PANTHER" id="PTHR40079">
    <property type="entry name" value="MANNAN ENDO-1,4-BETA-MANNOSIDASE E-RELATED"/>
    <property type="match status" value="1"/>
</dbReference>
<keyword evidence="5" id="KW-0732">Signal</keyword>
<evidence type="ECO:0000256" key="1">
    <source>
        <dbReference type="ARBA" id="ARBA00007754"/>
    </source>
</evidence>
<dbReference type="AlphaFoldDB" id="A0A1W2EYX1"/>
<evidence type="ECO:0000259" key="6">
    <source>
        <dbReference type="PROSITE" id="PS51764"/>
    </source>
</evidence>
<gene>
    <name evidence="7" type="ORF">SAMN04488101_11779</name>
</gene>
<evidence type="ECO:0000256" key="3">
    <source>
        <dbReference type="ARBA" id="ARBA00023295"/>
    </source>
</evidence>
<keyword evidence="2 4" id="KW-0378">Hydrolase</keyword>
<keyword evidence="8" id="KW-1185">Reference proteome</keyword>
<evidence type="ECO:0000313" key="8">
    <source>
        <dbReference type="Proteomes" id="UP000192678"/>
    </source>
</evidence>
<reference evidence="7 8" key="1">
    <citation type="submission" date="2017-04" db="EMBL/GenBank/DDBJ databases">
        <authorList>
            <person name="Afonso C.L."/>
            <person name="Miller P.J."/>
            <person name="Scott M.A."/>
            <person name="Spackman E."/>
            <person name="Goraichik I."/>
            <person name="Dimitrov K.M."/>
            <person name="Suarez D.L."/>
            <person name="Swayne D.E."/>
        </authorList>
    </citation>
    <scope>NUCLEOTIDE SEQUENCE [LARGE SCALE GENOMIC DNA]</scope>
    <source>
        <strain evidence="7 8">DSM 19625</strain>
    </source>
</reference>
<feature type="active site" description="Proton donor" evidence="4">
    <location>
        <position position="340"/>
    </location>
</feature>
<dbReference type="GO" id="GO:0016985">
    <property type="term" value="F:mannan endo-1,4-beta-mannosidase activity"/>
    <property type="evidence" value="ECO:0007669"/>
    <property type="project" value="InterPro"/>
</dbReference>
<evidence type="ECO:0000256" key="2">
    <source>
        <dbReference type="ARBA" id="ARBA00022801"/>
    </source>
</evidence>
<dbReference type="Proteomes" id="UP000192678">
    <property type="component" value="Unassembled WGS sequence"/>
</dbReference>
<dbReference type="Pfam" id="PF02156">
    <property type="entry name" value="Glyco_hydro_26"/>
    <property type="match status" value="1"/>
</dbReference>
<dbReference type="InterPro" id="IPR017853">
    <property type="entry name" value="GH"/>
</dbReference>
<organism evidence="7 8">
    <name type="scientific">Pedobacter nyackensis</name>
    <dbReference type="NCBI Taxonomy" id="475255"/>
    <lineage>
        <taxon>Bacteria</taxon>
        <taxon>Pseudomonadati</taxon>
        <taxon>Bacteroidota</taxon>
        <taxon>Sphingobacteriia</taxon>
        <taxon>Sphingobacteriales</taxon>
        <taxon>Sphingobacteriaceae</taxon>
        <taxon>Pedobacter</taxon>
    </lineage>
</organism>
<dbReference type="Gene3D" id="3.20.20.80">
    <property type="entry name" value="Glycosidases"/>
    <property type="match status" value="1"/>
</dbReference>
<dbReference type="InterPro" id="IPR022790">
    <property type="entry name" value="GH26_dom"/>
</dbReference>
<protein>
    <submittedName>
        <fullName evidence="7">Glycosyl hydrolase family 26</fullName>
    </submittedName>
</protein>
<dbReference type="EMBL" id="FWYB01000017">
    <property type="protein sequence ID" value="SMD14418.1"/>
    <property type="molecule type" value="Genomic_DNA"/>
</dbReference>
<evidence type="ECO:0000256" key="5">
    <source>
        <dbReference type="SAM" id="SignalP"/>
    </source>
</evidence>
<name>A0A1W2EYX1_9SPHI</name>
<dbReference type="SUPFAM" id="SSF51445">
    <property type="entry name" value="(Trans)glycosidases"/>
    <property type="match status" value="1"/>
</dbReference>
<feature type="active site" description="Nucleophile" evidence="4">
    <location>
        <position position="448"/>
    </location>
</feature>
<dbReference type="GO" id="GO:0006080">
    <property type="term" value="P:substituted mannan metabolic process"/>
    <property type="evidence" value="ECO:0007669"/>
    <property type="project" value="InterPro"/>
</dbReference>
<proteinExistence type="inferred from homology"/>
<accession>A0A1W2EYX1</accession>
<dbReference type="PROSITE" id="PS51764">
    <property type="entry name" value="GH26"/>
    <property type="match status" value="1"/>
</dbReference>
<dbReference type="InterPro" id="IPR000805">
    <property type="entry name" value="Glyco_hydro_26"/>
</dbReference>
<keyword evidence="3 4" id="KW-0326">Glycosidase</keyword>
<feature type="domain" description="GH26" evidence="6">
    <location>
        <begin position="200"/>
        <end position="509"/>
    </location>
</feature>